<dbReference type="Proteomes" id="UP000008075">
    <property type="component" value="Chromosome"/>
</dbReference>
<dbReference type="SUPFAM" id="SSF47336">
    <property type="entry name" value="ACP-like"/>
    <property type="match status" value="1"/>
</dbReference>
<evidence type="ECO:0000313" key="2">
    <source>
        <dbReference type="EMBL" id="CBJ89829.1"/>
    </source>
</evidence>
<dbReference type="eggNOG" id="COG0236">
    <property type="taxonomic scope" value="Bacteria"/>
</dbReference>
<reference evidence="2 3" key="1">
    <citation type="journal article" date="2011" name="PLoS ONE">
        <title>The entomopathogenic bacterial endosymbionts xenorhabdus and photorhabdus: convergent lifestyles from divergent genomes.</title>
        <authorList>
            <person name="Chaston J.M."/>
            <person name="Suen G."/>
            <person name="Tucker S.L."/>
            <person name="Andersen A.W."/>
            <person name="Bhasin A."/>
            <person name="Bode E."/>
            <person name="Bode H.B."/>
            <person name="Brachmann A.O."/>
            <person name="Cowles C.E."/>
            <person name="Cowles K.N."/>
            <person name="Darby C."/>
            <person name="de Leon L."/>
            <person name="Drace K."/>
            <person name="Du Z."/>
            <person name="Givaudan A."/>
            <person name="Herbert Tran E.E."/>
            <person name="Jewell K.A."/>
            <person name="Knack J.J."/>
            <person name="Krasomil-Osterfeld K.C."/>
            <person name="Kukor R."/>
            <person name="Lanois A."/>
            <person name="Latreille P."/>
            <person name="Leimgruber N.K."/>
            <person name="Lipke C.M."/>
            <person name="Liu R."/>
            <person name="Lu X."/>
            <person name="Martens E.C."/>
            <person name="Marri P.R."/>
            <person name="Medigue C."/>
            <person name="Menard M.L."/>
            <person name="Miller N.M."/>
            <person name="Morales-Soto N."/>
            <person name="Norton S."/>
            <person name="Ogier J.C."/>
            <person name="Orchard S.S."/>
            <person name="Park D."/>
            <person name="Park Y."/>
            <person name="Qurollo B.A."/>
            <person name="Sugar D.R."/>
            <person name="Richards G.R."/>
            <person name="Rouy Z."/>
            <person name="Slominski B."/>
            <person name="Slominski K."/>
            <person name="Snyder H."/>
            <person name="Tjaden B.C."/>
            <person name="van der Hoeven R."/>
            <person name="Welch R.D."/>
            <person name="Wheeler C."/>
            <person name="Xiang B."/>
            <person name="Barbazuk B."/>
            <person name="Gaudriault S."/>
            <person name="Goodner B."/>
            <person name="Slater S.C."/>
            <person name="Forst S."/>
            <person name="Goldman B.S."/>
            <person name="Goodrich-Blair H."/>
        </authorList>
    </citation>
    <scope>NUCLEOTIDE SEQUENCE [LARGE SCALE GENOMIC DNA]</scope>
    <source>
        <strain evidence="3">ATCC 19061 / DSM 3370 / CCUG 14189 / LMG 1036 / NCIMB 9965 / AN6</strain>
    </source>
</reference>
<dbReference type="GeneID" id="24904566"/>
<dbReference type="AlphaFoldDB" id="D3VCW3"/>
<evidence type="ECO:0000259" key="1">
    <source>
        <dbReference type="Pfam" id="PF00550"/>
    </source>
</evidence>
<organism evidence="2 3">
    <name type="scientific">Xenorhabdus nematophila (strain ATCC 19061 / DSM 3370 / CCUG 14189 / LMG 1036 / NCIMB 9965 / AN6)</name>
    <dbReference type="NCBI Taxonomy" id="406817"/>
    <lineage>
        <taxon>Bacteria</taxon>
        <taxon>Pseudomonadati</taxon>
        <taxon>Pseudomonadota</taxon>
        <taxon>Gammaproteobacteria</taxon>
        <taxon>Enterobacterales</taxon>
        <taxon>Morganellaceae</taxon>
        <taxon>Xenorhabdus</taxon>
    </lineage>
</organism>
<dbReference type="KEGG" id="xne:XNC1_1769"/>
<dbReference type="EMBL" id="FN667742">
    <property type="protein sequence ID" value="CBJ89829.1"/>
    <property type="molecule type" value="Genomic_DNA"/>
</dbReference>
<dbReference type="InterPro" id="IPR009081">
    <property type="entry name" value="PP-bd_ACP"/>
</dbReference>
<dbReference type="InterPro" id="IPR036736">
    <property type="entry name" value="ACP-like_sf"/>
</dbReference>
<keyword evidence="3" id="KW-1185">Reference proteome</keyword>
<sequence>MYKYNQAYKVIKKVILEINSDLTQDIITPDVSMKDLNLSSIDRMEVVVESMMYLKIKVPNQEIVKANNIGDLAHIFAKYIN</sequence>
<accession>D3VCW3</accession>
<gene>
    <name evidence="2" type="ordered locus">XNC1_1769</name>
</gene>
<protein>
    <submittedName>
        <fullName evidence="2">CurB</fullName>
    </submittedName>
</protein>
<evidence type="ECO:0000313" key="3">
    <source>
        <dbReference type="Proteomes" id="UP000008075"/>
    </source>
</evidence>
<dbReference type="STRING" id="406817.XNC1_1769"/>
<feature type="domain" description="Carrier" evidence="1">
    <location>
        <begin position="23"/>
        <end position="74"/>
    </location>
</feature>
<dbReference type="Pfam" id="PF00550">
    <property type="entry name" value="PP-binding"/>
    <property type="match status" value="1"/>
</dbReference>
<dbReference type="RefSeq" id="WP_013184046.1">
    <property type="nucleotide sequence ID" value="NC_014228.1"/>
</dbReference>
<dbReference type="Gene3D" id="1.10.1200.10">
    <property type="entry name" value="ACP-like"/>
    <property type="match status" value="1"/>
</dbReference>
<dbReference type="HOGENOM" id="CLU_108696_21_1_6"/>
<name>D3VCW3_XENNA</name>
<proteinExistence type="predicted"/>